<evidence type="ECO:0000313" key="2">
    <source>
        <dbReference type="Proteomes" id="UP001164539"/>
    </source>
</evidence>
<keyword evidence="2" id="KW-1185">Reference proteome</keyword>
<dbReference type="Proteomes" id="UP001164539">
    <property type="component" value="Chromosome 9"/>
</dbReference>
<comment type="caution">
    <text evidence="1">The sequence shown here is derived from an EMBL/GenBank/DDBJ whole genome shotgun (WGS) entry which is preliminary data.</text>
</comment>
<name>A0ACC1XI59_MELAZ</name>
<sequence>MSKSLSFFFILALFLLSTTECRLILNTTRKQYKSADAPVSSNPTVSAPEVSISIDGDDCSGLGSEECLLRKSMVAHTDYIYTQHINGP</sequence>
<reference evidence="1 2" key="1">
    <citation type="journal article" date="2023" name="Science">
        <title>Complex scaffold remodeling in plant triterpene biosynthesis.</title>
        <authorList>
            <person name="De La Pena R."/>
            <person name="Hodgson H."/>
            <person name="Liu J.C."/>
            <person name="Stephenson M.J."/>
            <person name="Martin A.C."/>
            <person name="Owen C."/>
            <person name="Harkess A."/>
            <person name="Leebens-Mack J."/>
            <person name="Jimenez L.E."/>
            <person name="Osbourn A."/>
            <person name="Sattely E.S."/>
        </authorList>
    </citation>
    <scope>NUCLEOTIDE SEQUENCE [LARGE SCALE GENOMIC DNA]</scope>
    <source>
        <strain evidence="2">cv. JPN11</strain>
        <tissue evidence="1">Leaf</tissue>
    </source>
</reference>
<dbReference type="EMBL" id="CM051402">
    <property type="protein sequence ID" value="KAJ4710654.1"/>
    <property type="molecule type" value="Genomic_DNA"/>
</dbReference>
<evidence type="ECO:0000313" key="1">
    <source>
        <dbReference type="EMBL" id="KAJ4710654.1"/>
    </source>
</evidence>
<protein>
    <submittedName>
        <fullName evidence="1">Phytosulfokines 3-like</fullName>
    </submittedName>
</protein>
<proteinExistence type="predicted"/>
<gene>
    <name evidence="1" type="ORF">OWV82_016811</name>
</gene>
<accession>A0ACC1XI59</accession>
<organism evidence="1 2">
    <name type="scientific">Melia azedarach</name>
    <name type="common">Chinaberry tree</name>
    <dbReference type="NCBI Taxonomy" id="155640"/>
    <lineage>
        <taxon>Eukaryota</taxon>
        <taxon>Viridiplantae</taxon>
        <taxon>Streptophyta</taxon>
        <taxon>Embryophyta</taxon>
        <taxon>Tracheophyta</taxon>
        <taxon>Spermatophyta</taxon>
        <taxon>Magnoliopsida</taxon>
        <taxon>eudicotyledons</taxon>
        <taxon>Gunneridae</taxon>
        <taxon>Pentapetalae</taxon>
        <taxon>rosids</taxon>
        <taxon>malvids</taxon>
        <taxon>Sapindales</taxon>
        <taxon>Meliaceae</taxon>
        <taxon>Melia</taxon>
    </lineage>
</organism>